<dbReference type="GO" id="GO:0015074">
    <property type="term" value="P:DNA integration"/>
    <property type="evidence" value="ECO:0007669"/>
    <property type="project" value="UniProtKB-KW"/>
</dbReference>
<evidence type="ECO:0000313" key="7">
    <source>
        <dbReference type="EMBL" id="SKA91054.1"/>
    </source>
</evidence>
<dbReference type="InterPro" id="IPR013762">
    <property type="entry name" value="Integrase-like_cat_sf"/>
</dbReference>
<dbReference type="InterPro" id="IPR002104">
    <property type="entry name" value="Integrase_catalytic"/>
</dbReference>
<evidence type="ECO:0000256" key="1">
    <source>
        <dbReference type="ARBA" id="ARBA00022908"/>
    </source>
</evidence>
<keyword evidence="1" id="KW-0229">DNA integration</keyword>
<keyword evidence="8" id="KW-1185">Reference proteome</keyword>
<dbReference type="AlphaFoldDB" id="A0A1T4XNE6"/>
<dbReference type="GO" id="GO:0003677">
    <property type="term" value="F:DNA binding"/>
    <property type="evidence" value="ECO:0007669"/>
    <property type="project" value="UniProtKB-UniRule"/>
</dbReference>
<dbReference type="PROSITE" id="PS51900">
    <property type="entry name" value="CB"/>
    <property type="match status" value="1"/>
</dbReference>
<dbReference type="CDD" id="cd00796">
    <property type="entry name" value="INT_Rci_Hp1_C"/>
    <property type="match status" value="1"/>
</dbReference>
<dbReference type="PROSITE" id="PS51898">
    <property type="entry name" value="TYR_RECOMBINASE"/>
    <property type="match status" value="1"/>
</dbReference>
<dbReference type="EMBL" id="FUYB01000020">
    <property type="protein sequence ID" value="SKA91054.1"/>
    <property type="molecule type" value="Genomic_DNA"/>
</dbReference>
<dbReference type="InterPro" id="IPR057084">
    <property type="entry name" value="Int_N"/>
</dbReference>
<dbReference type="InterPro" id="IPR010998">
    <property type="entry name" value="Integrase_recombinase_N"/>
</dbReference>
<dbReference type="STRING" id="92487.SAMN02745130_03196"/>
<dbReference type="Pfam" id="PF00589">
    <property type="entry name" value="Phage_integrase"/>
    <property type="match status" value="1"/>
</dbReference>
<feature type="domain" description="Tyr recombinase" evidence="5">
    <location>
        <begin position="153"/>
        <end position="319"/>
    </location>
</feature>
<dbReference type="Gene3D" id="1.10.443.10">
    <property type="entry name" value="Intergrase catalytic core"/>
    <property type="match status" value="1"/>
</dbReference>
<dbReference type="Pfam" id="PF24624">
    <property type="entry name" value="Int_N"/>
    <property type="match status" value="1"/>
</dbReference>
<evidence type="ECO:0000256" key="2">
    <source>
        <dbReference type="ARBA" id="ARBA00023125"/>
    </source>
</evidence>
<keyword evidence="3" id="KW-0233">DNA recombination</keyword>
<evidence type="ECO:0000313" key="8">
    <source>
        <dbReference type="Proteomes" id="UP000190460"/>
    </source>
</evidence>
<evidence type="ECO:0000256" key="4">
    <source>
        <dbReference type="PROSITE-ProRule" id="PRU01248"/>
    </source>
</evidence>
<reference evidence="8" key="1">
    <citation type="submission" date="2017-02" db="EMBL/GenBank/DDBJ databases">
        <authorList>
            <person name="Varghese N."/>
            <person name="Submissions S."/>
        </authorList>
    </citation>
    <scope>NUCLEOTIDE SEQUENCE [LARGE SCALE GENOMIC DNA]</scope>
    <source>
        <strain evidence="8">ATCC 49788</strain>
    </source>
</reference>
<keyword evidence="2 4" id="KW-0238">DNA-binding</keyword>
<dbReference type="PANTHER" id="PTHR30349">
    <property type="entry name" value="PHAGE INTEGRASE-RELATED"/>
    <property type="match status" value="1"/>
</dbReference>
<feature type="domain" description="Core-binding (CB)" evidence="6">
    <location>
        <begin position="53"/>
        <end position="131"/>
    </location>
</feature>
<dbReference type="RefSeq" id="WP_078923641.1">
    <property type="nucleotide sequence ID" value="NZ_FUYB01000020.1"/>
</dbReference>
<evidence type="ECO:0000256" key="3">
    <source>
        <dbReference type="ARBA" id="ARBA00023172"/>
    </source>
</evidence>
<dbReference type="GO" id="GO:0006310">
    <property type="term" value="P:DNA recombination"/>
    <property type="evidence" value="ECO:0007669"/>
    <property type="project" value="UniProtKB-KW"/>
</dbReference>
<dbReference type="InterPro" id="IPR050090">
    <property type="entry name" value="Tyrosine_recombinase_XerCD"/>
</dbReference>
<name>A0A1T4XNE6_9GAMM</name>
<dbReference type="Gene3D" id="1.10.150.130">
    <property type="match status" value="1"/>
</dbReference>
<dbReference type="InterPro" id="IPR044068">
    <property type="entry name" value="CB"/>
</dbReference>
<dbReference type="InterPro" id="IPR011010">
    <property type="entry name" value="DNA_brk_join_enz"/>
</dbReference>
<dbReference type="Proteomes" id="UP000190460">
    <property type="component" value="Unassembled WGS sequence"/>
</dbReference>
<proteinExistence type="predicted"/>
<evidence type="ECO:0000259" key="6">
    <source>
        <dbReference type="PROSITE" id="PS51900"/>
    </source>
</evidence>
<sequence>MSVSQLENGAWRCQIDRKDMPRVRKTFKSEYQALAFEDKYIRERQEQKNKDRRTLKDLIELWYDYHGSTLSEGIARKNTLIEMAAIMKNPIAAELTPEQVLKLRAHRLQTIKPKTWNNNLGLLKSVYNRLRKLKIIDYENPINGVDPLRLQEEQLSYLSKDEISRLLDEIQKNGTNKDTWWVAQLCFRTGARWGEVEQMQRKQLRDAKLTFVRTKSKKARSVPIDPAFYHALLVHIGKRGSNDRVFCNCAKAFEHAIGRSNIELPEGQLTHICRHSFSAHFMMNGGNILTLQKILGHADIKMTLRYAQLAPEYLADAIKYAPI</sequence>
<dbReference type="PANTHER" id="PTHR30349:SF93">
    <property type="entry name" value="FELS-2 PROPHAGE PROTEIN"/>
    <property type="match status" value="1"/>
</dbReference>
<dbReference type="OrthoDB" id="5391994at2"/>
<dbReference type="SUPFAM" id="SSF56349">
    <property type="entry name" value="DNA breaking-rejoining enzymes"/>
    <property type="match status" value="1"/>
</dbReference>
<gene>
    <name evidence="7" type="ORF">SAMN02745130_03196</name>
</gene>
<organism evidence="7 8">
    <name type="scientific">Thiothrix eikelboomii</name>
    <dbReference type="NCBI Taxonomy" id="92487"/>
    <lineage>
        <taxon>Bacteria</taxon>
        <taxon>Pseudomonadati</taxon>
        <taxon>Pseudomonadota</taxon>
        <taxon>Gammaproteobacteria</taxon>
        <taxon>Thiotrichales</taxon>
        <taxon>Thiotrichaceae</taxon>
        <taxon>Thiothrix</taxon>
    </lineage>
</organism>
<accession>A0A1T4XNE6</accession>
<protein>
    <submittedName>
        <fullName evidence="7">Site-specific recombinase XerD</fullName>
    </submittedName>
</protein>
<evidence type="ECO:0000259" key="5">
    <source>
        <dbReference type="PROSITE" id="PS51898"/>
    </source>
</evidence>